<dbReference type="InterPro" id="IPR051364">
    <property type="entry name" value="Cytokinesis/Rho-signaling"/>
</dbReference>
<dbReference type="PROSITE" id="PS50003">
    <property type="entry name" value="PH_DOMAIN"/>
    <property type="match status" value="1"/>
</dbReference>
<dbReference type="ExpressionAtlas" id="A0A453YW73">
    <property type="expression patterns" value="differential"/>
</dbReference>
<dbReference type="CDD" id="cd01263">
    <property type="entry name" value="PH_anillin"/>
    <property type="match status" value="1"/>
</dbReference>
<protein>
    <submittedName>
        <fullName evidence="3">Uncharacterized protein</fullName>
    </submittedName>
</protein>
<evidence type="ECO:0000313" key="4">
    <source>
        <dbReference type="Proteomes" id="UP000007062"/>
    </source>
</evidence>
<reference evidence="3 4" key="2">
    <citation type="journal article" date="2004" name="Trends Parasitol.">
        <title>The Anopheles gambiae genome: an update.</title>
        <authorList>
            <person name="Mongin E."/>
            <person name="Louis C."/>
            <person name="Holt R.A."/>
            <person name="Birney E."/>
            <person name="Collins F.H."/>
        </authorList>
    </citation>
    <scope>NUCLEOTIDE SEQUENCE [LARGE SCALE GENOMIC DNA]</scope>
    <source>
        <strain evidence="3 4">PEST</strain>
    </source>
</reference>
<feature type="compositionally biased region" description="Polar residues" evidence="2">
    <location>
        <begin position="870"/>
        <end position="882"/>
    </location>
</feature>
<dbReference type="GO" id="GO:0000915">
    <property type="term" value="P:actomyosin contractile ring assembly"/>
    <property type="evidence" value="ECO:0000318"/>
    <property type="project" value="GO_Central"/>
</dbReference>
<feature type="compositionally biased region" description="Polar residues" evidence="2">
    <location>
        <begin position="970"/>
        <end position="990"/>
    </location>
</feature>
<dbReference type="Pfam" id="PF00169">
    <property type="entry name" value="PH"/>
    <property type="match status" value="1"/>
</dbReference>
<feature type="region of interest" description="Disordered" evidence="2">
    <location>
        <begin position="599"/>
        <end position="667"/>
    </location>
</feature>
<feature type="compositionally biased region" description="Acidic residues" evidence="2">
    <location>
        <begin position="836"/>
        <end position="864"/>
    </location>
</feature>
<feature type="compositionally biased region" description="Basic and acidic residues" evidence="2">
    <location>
        <begin position="240"/>
        <end position="261"/>
    </location>
</feature>
<dbReference type="GO" id="GO:0000281">
    <property type="term" value="P:mitotic cytokinesis"/>
    <property type="evidence" value="ECO:0000318"/>
    <property type="project" value="GO_Central"/>
</dbReference>
<keyword evidence="1" id="KW-0175">Coiled coil</keyword>
<feature type="compositionally biased region" description="Acidic residues" evidence="2">
    <location>
        <begin position="991"/>
        <end position="1000"/>
    </location>
</feature>
<dbReference type="FunFam" id="2.30.29.30:FF:000111">
    <property type="entry name" value="anillin isoform X1"/>
    <property type="match status" value="1"/>
</dbReference>
<feature type="compositionally biased region" description="Polar residues" evidence="2">
    <location>
        <begin position="913"/>
        <end position="927"/>
    </location>
</feature>
<feature type="compositionally biased region" description="Basic and acidic residues" evidence="2">
    <location>
        <begin position="352"/>
        <end position="376"/>
    </location>
</feature>
<sequence length="1420" mass="154802">MDPFTQVVQKANSHSVIYIFWCKSVVLLGNAIMDPFTQNILERAEKRAAALGITNTSKFPLSEFNYEADQQGGAAGASPKKKSVTKKHSAPKPPPPTTTVSTRTATDGERTTTVDIGGQDNCDLALEINITTSANLQVDLGVKELENDGSVKKQWEHNIVRALEGEKENSAEAKSVIRDQSRNQLQRLGTLYSETQDLSSPVHRTEGRFHEDVKQSSNKPKPKLAKLAMLADSINNWEDDTSHPDITHHRETIVPGRERKSPISSSSTRQQSPKRAGEARTGASGSSAPGTGATPKKYPAPNPPKSILTATQKTGSNGGGEPSSGAAGKPVQTKSLKWDQKVMDTLESQGFQRRESTTSKLVYDYKEDKNGQKTDTYRAPVTASAVSSTSRERNTTQADQADAVKKSAPVSSSSSQPKKVAVGAPKPAGGLVSGRAAMFEKSSGRRQSILKPGQKDPAEMSLKERMAIFEKNKGAALVPKAAFGISPSIRQITGQKEGGKSGSSGSGPMSCAAIQGSGFGSITQQAASSKGVAPASPQSKPKVDHDKAAPKVETKATGSAIRNTVEALMSDTSTISQSEISEEIRRMRQQEMEMLLNRFTKPADMSSDTIEYETQPIPSAPPMPPEGYLTGSGRKQSKHSAEGNNVHGGPPAKRRSDGTNDSADVMAALDDVKRIRVGPAAKDGRMYPALSDIETTATESGDEGAVGDDYTTATVSGSEGSERAYRTCYGEAEDGERELGDEEEDYDEEEDNERRQYEVDEDDDSFMYSDDDEEANIANVSLGREILQAVKLNDRRTSRGRRQSQEWNQQEEVAQAQAPKGVSFSLDRSGASDGTDPLEDSDLIDACLEEALVDEEEEEEDSEAFDTPRKSSVSSNSFSYQKHSGRDRCATINEEESAKDPKSGANKRKSGTPRKSQVGTVDYSSPVRSELQVKPSKDDDDMVTLVHTVSFYRRQQQQNSMTPRKVPRTPVSTKMAATNSSPRAGTVDSTTADDSDEQEDVSSTAESTSTGTEEGEFLVQEKVKKLLDEVCKQQTIIAQASQALNLCAATIEFSGSTESAEGERHLLVATHRRQAILDEVQRLRVEGCLRPPGAPTEKGRLTVKEITLPLKQEYMRKLATDQISGHNLVCLLKYNETVLATQTAPTLPGLLSVRFPDVLQLSNVFADFKITMEIYGMPASREVLPHEIKYHIALGKKKTGSGSSKLLHTPKGLKSNSRLIMPPVQSPAGPQAVRSPSLTQYGFIIFSLKEIQRTSWTLNPISGCASPLDGTVNMRVNCELAVTVDYHGFLTMYEDVSGLGAWHRRWCRLQRHTINYWKYPDDEKRKAPIGSIDLQGCSTQRVGVAPRDICSRLNTLLLEFPRPARDDDVESLKIVRHGKTTIERYLLSADSKEERDEWCAHLNKTLALLKAWGASHVTSC</sequence>
<dbReference type="SMART" id="SM00233">
    <property type="entry name" value="PH"/>
    <property type="match status" value="1"/>
</dbReference>
<dbReference type="VEuPathDB" id="VectorBase:AGAMI1_006378"/>
<feature type="region of interest" description="Disordered" evidence="2">
    <location>
        <begin position="236"/>
        <end position="458"/>
    </location>
</feature>
<evidence type="ECO:0000256" key="1">
    <source>
        <dbReference type="ARBA" id="ARBA00023054"/>
    </source>
</evidence>
<dbReference type="EnsemblMetazoa" id="AGAP010715-RB">
    <property type="protein sequence ID" value="AGAP010715-PB"/>
    <property type="gene ID" value="AGAP010715"/>
</dbReference>
<organism evidence="3 4">
    <name type="scientific">Anopheles gambiae</name>
    <name type="common">African malaria mosquito</name>
    <dbReference type="NCBI Taxonomy" id="7165"/>
    <lineage>
        <taxon>Eukaryota</taxon>
        <taxon>Metazoa</taxon>
        <taxon>Ecdysozoa</taxon>
        <taxon>Arthropoda</taxon>
        <taxon>Hexapoda</taxon>
        <taxon>Insecta</taxon>
        <taxon>Pterygota</taxon>
        <taxon>Neoptera</taxon>
        <taxon>Endopterygota</taxon>
        <taxon>Diptera</taxon>
        <taxon>Nematocera</taxon>
        <taxon>Culicoidea</taxon>
        <taxon>Culicidae</taxon>
        <taxon>Anophelinae</taxon>
        <taxon>Anopheles</taxon>
    </lineage>
</organism>
<feature type="compositionally biased region" description="Low complexity" evidence="2">
    <location>
        <begin position="1002"/>
        <end position="1012"/>
    </location>
</feature>
<dbReference type="EMBL" id="AAAB01008848">
    <property type="status" value="NOT_ANNOTATED_CDS"/>
    <property type="molecule type" value="Genomic_DNA"/>
</dbReference>
<dbReference type="FunCoup" id="A0A453YW73">
    <property type="interactions" value="56"/>
</dbReference>
<dbReference type="GO" id="GO:0031106">
    <property type="term" value="P:septin ring organization"/>
    <property type="evidence" value="ECO:0000318"/>
    <property type="project" value="GO_Central"/>
</dbReference>
<dbReference type="InterPro" id="IPR037840">
    <property type="entry name" value="PH_Anillin"/>
</dbReference>
<dbReference type="InParanoid" id="A0A453YW73"/>
<evidence type="ECO:0000256" key="2">
    <source>
        <dbReference type="SAM" id="MobiDB-lite"/>
    </source>
</evidence>
<dbReference type="GO" id="GO:0005826">
    <property type="term" value="C:actomyosin contractile ring"/>
    <property type="evidence" value="ECO:0000318"/>
    <property type="project" value="GO_Central"/>
</dbReference>
<feature type="compositionally biased region" description="Acidic residues" evidence="2">
    <location>
        <begin position="731"/>
        <end position="751"/>
    </location>
</feature>
<dbReference type="Proteomes" id="UP000007062">
    <property type="component" value="Chromosome 3L"/>
</dbReference>
<feature type="region of interest" description="Disordered" evidence="2">
    <location>
        <begin position="792"/>
        <end position="941"/>
    </location>
</feature>
<dbReference type="SUPFAM" id="SSF50729">
    <property type="entry name" value="PH domain-like"/>
    <property type="match status" value="1"/>
</dbReference>
<accession>A0A453YW73</accession>
<feature type="compositionally biased region" description="Basic and acidic residues" evidence="2">
    <location>
        <begin position="203"/>
        <end position="214"/>
    </location>
</feature>
<feature type="region of interest" description="Disordered" evidence="2">
    <location>
        <begin position="954"/>
        <end position="1016"/>
    </location>
</feature>
<reference evidence="3 4" key="1">
    <citation type="journal article" date="2002" name="Science">
        <title>The genome sequence of the malaria mosquito Anopheles gambiae.</title>
        <authorList>
            <person name="Holt R.A."/>
            <person name="Subramanian G.M."/>
            <person name="Halpern A."/>
            <person name="Sutton G.G."/>
            <person name="Charlab R."/>
            <person name="Nusskern D.R."/>
            <person name="Wincker P."/>
            <person name="Clark A.G."/>
            <person name="Ribeiro J.M."/>
            <person name="Wides R."/>
            <person name="Salzberg S.L."/>
            <person name="Loftus B."/>
            <person name="Yandell M."/>
            <person name="Majoros W.H."/>
            <person name="Rusch D.B."/>
            <person name="Lai Z."/>
            <person name="Kraft C.L."/>
            <person name="Abril J.F."/>
            <person name="Anthouard V."/>
            <person name="Arensburger P."/>
            <person name="Atkinson P.W."/>
            <person name="Baden H."/>
            <person name="de Berardinis V."/>
            <person name="Baldwin D."/>
            <person name="Benes V."/>
            <person name="Biedler J."/>
            <person name="Blass C."/>
            <person name="Bolanos R."/>
            <person name="Boscus D."/>
            <person name="Barnstead M."/>
            <person name="Cai S."/>
            <person name="Center A."/>
            <person name="Chaturverdi K."/>
            <person name="Christophides G.K."/>
            <person name="Chrystal M.A."/>
            <person name="Clamp M."/>
            <person name="Cravchik A."/>
            <person name="Curwen V."/>
            <person name="Dana A."/>
            <person name="Delcher A."/>
            <person name="Dew I."/>
            <person name="Evans C.A."/>
            <person name="Flanigan M."/>
            <person name="Grundschober-Freimoser A."/>
            <person name="Friedli L."/>
            <person name="Gu Z."/>
            <person name="Guan P."/>
            <person name="Guigo R."/>
            <person name="Hillenmeyer M.E."/>
            <person name="Hladun S.L."/>
            <person name="Hogan J.R."/>
            <person name="Hong Y.S."/>
            <person name="Hoover J."/>
            <person name="Jaillon O."/>
            <person name="Ke Z."/>
            <person name="Kodira C."/>
            <person name="Kokoza E."/>
            <person name="Koutsos A."/>
            <person name="Letunic I."/>
            <person name="Levitsky A."/>
            <person name="Liang Y."/>
            <person name="Lin J.J."/>
            <person name="Lobo N.F."/>
            <person name="Lopez J.R."/>
            <person name="Malek J.A."/>
            <person name="McIntosh T.C."/>
            <person name="Meister S."/>
            <person name="Miller J."/>
            <person name="Mobarry C."/>
            <person name="Mongin E."/>
            <person name="Murphy S.D."/>
            <person name="O'Brochta D.A."/>
            <person name="Pfannkoch C."/>
            <person name="Qi R."/>
            <person name="Regier M.A."/>
            <person name="Remington K."/>
            <person name="Shao H."/>
            <person name="Sharakhova M.V."/>
            <person name="Sitter C.D."/>
            <person name="Shetty J."/>
            <person name="Smith T.J."/>
            <person name="Strong R."/>
            <person name="Sun J."/>
            <person name="Thomasova D."/>
            <person name="Ton L.Q."/>
            <person name="Topalis P."/>
            <person name="Tu Z."/>
            <person name="Unger M.F."/>
            <person name="Walenz B."/>
            <person name="Wang A."/>
            <person name="Wang J."/>
            <person name="Wang M."/>
            <person name="Wang X."/>
            <person name="Woodford K.J."/>
            <person name="Wortman J.R."/>
            <person name="Wu M."/>
            <person name="Yao A."/>
            <person name="Zdobnov E.M."/>
            <person name="Zhang H."/>
            <person name="Zhao Q."/>
            <person name="Zhao S."/>
            <person name="Zhu S.C."/>
            <person name="Zhimulev I."/>
            <person name="Coluzzi M."/>
            <person name="della Torre A."/>
            <person name="Roth C.W."/>
            <person name="Louis C."/>
            <person name="Kalush F."/>
            <person name="Mural R.J."/>
            <person name="Myers E.W."/>
            <person name="Adams M.D."/>
            <person name="Smith H.O."/>
            <person name="Broder S."/>
            <person name="Gardner M.J."/>
            <person name="Fraser C.M."/>
            <person name="Birney E."/>
            <person name="Bork P."/>
            <person name="Brey P.T."/>
            <person name="Venter J.C."/>
            <person name="Weissenbach J."/>
            <person name="Kafatos F.C."/>
            <person name="Collins F.H."/>
            <person name="Hoffman S.L."/>
        </authorList>
    </citation>
    <scope>NUCLEOTIDE SEQUENCE [LARGE SCALE GENOMIC DNA]</scope>
    <source>
        <strain evidence="3 4">PEST</strain>
    </source>
</reference>
<feature type="compositionally biased region" description="Basic and acidic residues" evidence="2">
    <location>
        <begin position="541"/>
        <end position="554"/>
    </location>
</feature>
<feature type="region of interest" description="Disordered" evidence="2">
    <location>
        <begin position="682"/>
        <end position="769"/>
    </location>
</feature>
<dbReference type="InterPro" id="IPR011993">
    <property type="entry name" value="PH-like_dom_sf"/>
</dbReference>
<evidence type="ECO:0000313" key="3">
    <source>
        <dbReference type="EnsemblMetazoa" id="AGAP010715-PB"/>
    </source>
</evidence>
<feature type="region of interest" description="Disordered" evidence="2">
    <location>
        <begin position="70"/>
        <end position="116"/>
    </location>
</feature>
<feature type="compositionally biased region" description="Basic residues" evidence="2">
    <location>
        <begin position="79"/>
        <end position="90"/>
    </location>
</feature>
<dbReference type="InterPro" id="IPR001849">
    <property type="entry name" value="PH_domain"/>
</dbReference>
<keyword evidence="4" id="KW-1185">Reference proteome</keyword>
<dbReference type="Pfam" id="PF08174">
    <property type="entry name" value="Anillin"/>
    <property type="match status" value="1"/>
</dbReference>
<feature type="region of interest" description="Disordered" evidence="2">
    <location>
        <begin position="492"/>
        <end position="561"/>
    </location>
</feature>
<feature type="compositionally biased region" description="Acidic residues" evidence="2">
    <location>
        <begin position="759"/>
        <end position="769"/>
    </location>
</feature>
<dbReference type="InterPro" id="IPR012966">
    <property type="entry name" value="AHD"/>
</dbReference>
<feature type="compositionally biased region" description="Low complexity" evidence="2">
    <location>
        <begin position="281"/>
        <end position="295"/>
    </location>
</feature>
<feature type="compositionally biased region" description="Low complexity" evidence="2">
    <location>
        <begin position="262"/>
        <end position="274"/>
    </location>
</feature>
<reference evidence="3" key="3">
    <citation type="submission" date="2020-05" db="UniProtKB">
        <authorList>
            <consortium name="EnsemblMetazoa"/>
        </authorList>
    </citation>
    <scope>IDENTIFICATION</scope>
    <source>
        <strain evidence="3">PEST</strain>
    </source>
</reference>
<proteinExistence type="predicted"/>
<feature type="region of interest" description="Disordered" evidence="2">
    <location>
        <begin position="197"/>
        <end position="222"/>
    </location>
</feature>
<feature type="region of interest" description="Disordered" evidence="2">
    <location>
        <begin position="1214"/>
        <end position="1233"/>
    </location>
</feature>
<dbReference type="Gene3D" id="2.30.29.30">
    <property type="entry name" value="Pleckstrin-homology domain (PH domain)/Phosphotyrosine-binding domain (PTB)"/>
    <property type="match status" value="1"/>
</dbReference>
<dbReference type="PANTHER" id="PTHR21538">
    <property type="entry name" value="ANILLIN/RHOTEKIN RTKN"/>
    <property type="match status" value="1"/>
</dbReference>
<feature type="compositionally biased region" description="Low complexity" evidence="2">
    <location>
        <begin position="406"/>
        <end position="422"/>
    </location>
</feature>
<dbReference type="PANTHER" id="PTHR21538:SF23">
    <property type="entry name" value="ANILLIN"/>
    <property type="match status" value="1"/>
</dbReference>
<name>A0A453YW73_ANOGA</name>
<dbReference type="VEuPathDB" id="VectorBase:AGAP010715"/>